<evidence type="ECO:0000256" key="5">
    <source>
        <dbReference type="ARBA" id="ARBA00023136"/>
    </source>
</evidence>
<reference evidence="7" key="1">
    <citation type="submission" date="2020-05" db="EMBL/GenBank/DDBJ databases">
        <authorList>
            <person name="Chiriac C."/>
            <person name="Salcher M."/>
            <person name="Ghai R."/>
            <person name="Kavagutti S V."/>
        </authorList>
    </citation>
    <scope>NUCLEOTIDE SEQUENCE</scope>
</reference>
<dbReference type="InterPro" id="IPR036259">
    <property type="entry name" value="MFS_trans_sf"/>
</dbReference>
<accession>A0A6J6LVG0</accession>
<dbReference type="GO" id="GO:0022857">
    <property type="term" value="F:transmembrane transporter activity"/>
    <property type="evidence" value="ECO:0007669"/>
    <property type="project" value="InterPro"/>
</dbReference>
<dbReference type="GO" id="GO:0005886">
    <property type="term" value="C:plasma membrane"/>
    <property type="evidence" value="ECO:0007669"/>
    <property type="project" value="UniProtKB-SubCell"/>
</dbReference>
<gene>
    <name evidence="7" type="ORF">UFOPK2265_01079</name>
</gene>
<feature type="transmembrane region" description="Helical" evidence="6">
    <location>
        <begin position="147"/>
        <end position="167"/>
    </location>
</feature>
<dbReference type="EMBL" id="CAEZWP010000071">
    <property type="protein sequence ID" value="CAB4665741.1"/>
    <property type="molecule type" value="Genomic_DNA"/>
</dbReference>
<feature type="transmembrane region" description="Helical" evidence="6">
    <location>
        <begin position="261"/>
        <end position="280"/>
    </location>
</feature>
<dbReference type="CDD" id="cd06173">
    <property type="entry name" value="MFS_MefA_like"/>
    <property type="match status" value="1"/>
</dbReference>
<keyword evidence="5 6" id="KW-0472">Membrane</keyword>
<dbReference type="PANTHER" id="PTHR23513:SF11">
    <property type="entry name" value="STAPHYLOFERRIN A TRANSPORTER"/>
    <property type="match status" value="1"/>
</dbReference>
<name>A0A6J6LVG0_9ZZZZ</name>
<comment type="subcellular location">
    <subcellularLocation>
        <location evidence="1">Cell membrane</location>
        <topology evidence="1">Multi-pass membrane protein</topology>
    </subcellularLocation>
</comment>
<feature type="transmembrane region" description="Helical" evidence="6">
    <location>
        <begin position="53"/>
        <end position="73"/>
    </location>
</feature>
<evidence type="ECO:0000256" key="2">
    <source>
        <dbReference type="ARBA" id="ARBA00022475"/>
    </source>
</evidence>
<feature type="transmembrane region" description="Helical" evidence="6">
    <location>
        <begin position="351"/>
        <end position="371"/>
    </location>
</feature>
<organism evidence="7">
    <name type="scientific">freshwater metagenome</name>
    <dbReference type="NCBI Taxonomy" id="449393"/>
    <lineage>
        <taxon>unclassified sequences</taxon>
        <taxon>metagenomes</taxon>
        <taxon>ecological metagenomes</taxon>
    </lineage>
</organism>
<feature type="transmembrane region" description="Helical" evidence="6">
    <location>
        <begin position="377"/>
        <end position="395"/>
    </location>
</feature>
<feature type="transmembrane region" description="Helical" evidence="6">
    <location>
        <begin position="173"/>
        <end position="193"/>
    </location>
</feature>
<evidence type="ECO:0000313" key="7">
    <source>
        <dbReference type="EMBL" id="CAB4665741.1"/>
    </source>
</evidence>
<dbReference type="SUPFAM" id="SSF103473">
    <property type="entry name" value="MFS general substrate transporter"/>
    <property type="match status" value="1"/>
</dbReference>
<feature type="transmembrane region" description="Helical" evidence="6">
    <location>
        <begin position="85"/>
        <end position="105"/>
    </location>
</feature>
<feature type="transmembrane region" description="Helical" evidence="6">
    <location>
        <begin position="287"/>
        <end position="305"/>
    </location>
</feature>
<evidence type="ECO:0000256" key="6">
    <source>
        <dbReference type="SAM" id="Phobius"/>
    </source>
</evidence>
<evidence type="ECO:0000256" key="1">
    <source>
        <dbReference type="ARBA" id="ARBA00004651"/>
    </source>
</evidence>
<evidence type="ECO:0000256" key="3">
    <source>
        <dbReference type="ARBA" id="ARBA00022692"/>
    </source>
</evidence>
<dbReference type="Gene3D" id="1.20.1250.20">
    <property type="entry name" value="MFS general substrate transporter like domains"/>
    <property type="match status" value="1"/>
</dbReference>
<feature type="transmembrane region" description="Helical" evidence="6">
    <location>
        <begin position="21"/>
        <end position="41"/>
    </location>
</feature>
<dbReference type="InterPro" id="IPR011701">
    <property type="entry name" value="MFS"/>
</dbReference>
<feature type="transmembrane region" description="Helical" evidence="6">
    <location>
        <begin position="221"/>
        <end position="241"/>
    </location>
</feature>
<dbReference type="PANTHER" id="PTHR23513">
    <property type="entry name" value="INTEGRAL MEMBRANE EFFLUX PROTEIN-RELATED"/>
    <property type="match status" value="1"/>
</dbReference>
<dbReference type="Pfam" id="PF07690">
    <property type="entry name" value="MFS_1"/>
    <property type="match status" value="1"/>
</dbReference>
<keyword evidence="2" id="KW-1003">Cell membrane</keyword>
<keyword evidence="3 6" id="KW-0812">Transmembrane</keyword>
<evidence type="ECO:0000256" key="4">
    <source>
        <dbReference type="ARBA" id="ARBA00022989"/>
    </source>
</evidence>
<feature type="transmembrane region" description="Helical" evidence="6">
    <location>
        <begin position="311"/>
        <end position="330"/>
    </location>
</feature>
<dbReference type="AlphaFoldDB" id="A0A6J6LVG0"/>
<protein>
    <submittedName>
        <fullName evidence="7">Unannotated protein</fullName>
    </submittedName>
</protein>
<proteinExistence type="predicted"/>
<sequence>MITTQLRELSSHRGFVRLISARFISNVGNGLSPIALAYGVLSLDGANGKDLSLVMSARIFPMIALMLFGGVIGDRFKRNRIVGGTDIVGSSFVAISAASFIFGFASVPLLIFMGFLFGVLNAMWWPAMSGVLPSLVPKEKLKDGNAVIGLLSNFGYVVGALMGGTLVTLFGSGWALLVDALSFFIAGILVWHLDVAPMEHRERTTVFAELKDGWFEFKSRSWLVAMVIAFTGINACFEALVQVLGPLAFNESSHGPRNWSLNLAGLTIGMICGGVIALRVHLSRPMLFSMIVIALSAIWNFALAMRAPLPLTLIGAFLAGIAIEIYTVNWSTTMQSHIPEESFSRVTAYDAFGSFALAPLGIVVAGPFAMYYGVHTVLWVTGGVVLVCAVLALLVKSVRNLRSIQVQL</sequence>
<feature type="transmembrane region" description="Helical" evidence="6">
    <location>
        <begin position="111"/>
        <end position="135"/>
    </location>
</feature>
<keyword evidence="4 6" id="KW-1133">Transmembrane helix</keyword>